<dbReference type="Gene3D" id="3.40.50.720">
    <property type="entry name" value="NAD(P)-binding Rossmann-like Domain"/>
    <property type="match status" value="1"/>
</dbReference>
<feature type="domain" description="NAD-specific glutamate dehydrogenase C-terminal" evidence="3">
    <location>
        <begin position="1251"/>
        <end position="1584"/>
    </location>
</feature>
<dbReference type="Pfam" id="PF21075">
    <property type="entry name" value="GDH_ACT1"/>
    <property type="match status" value="1"/>
</dbReference>
<dbReference type="EMBL" id="SLVX01000011">
    <property type="protein sequence ID" value="TCN42562.1"/>
    <property type="molecule type" value="Genomic_DNA"/>
</dbReference>
<dbReference type="InterPro" id="IPR049064">
    <property type="entry name" value="NAD_Glu_DH_ACT3"/>
</dbReference>
<dbReference type="InterPro" id="IPR049056">
    <property type="entry name" value="NAD_Glu_DH_HM3"/>
</dbReference>
<dbReference type="InterPro" id="IPR024727">
    <property type="entry name" value="NAD_Glu_DH_N_ACT1"/>
</dbReference>
<dbReference type="SUPFAM" id="SSF51735">
    <property type="entry name" value="NAD(P)-binding Rossmann-fold domains"/>
    <property type="match status" value="1"/>
</dbReference>
<dbReference type="SUPFAM" id="SSF53223">
    <property type="entry name" value="Aminoacid dehydrogenase-like, N-terminal domain"/>
    <property type="match status" value="1"/>
</dbReference>
<dbReference type="InterPro" id="IPR028971">
    <property type="entry name" value="NAD-GDH_cat"/>
</dbReference>
<keyword evidence="8" id="KW-1185">Reference proteome</keyword>
<dbReference type="InterPro" id="IPR036291">
    <property type="entry name" value="NAD(P)-bd_dom_sf"/>
</dbReference>
<dbReference type="Pfam" id="PF21076">
    <property type="entry name" value="GDH_ACT2"/>
    <property type="match status" value="1"/>
</dbReference>
<evidence type="ECO:0000256" key="1">
    <source>
        <dbReference type="ARBA" id="ARBA00023002"/>
    </source>
</evidence>
<keyword evidence="1" id="KW-0560">Oxidoreductase</keyword>
<dbReference type="Pfam" id="PF21074">
    <property type="entry name" value="GDH_C"/>
    <property type="match status" value="1"/>
</dbReference>
<dbReference type="GO" id="GO:0004352">
    <property type="term" value="F:glutamate dehydrogenase (NAD+) activity"/>
    <property type="evidence" value="ECO:0007669"/>
    <property type="project" value="InterPro"/>
</dbReference>
<evidence type="ECO:0000259" key="4">
    <source>
        <dbReference type="Pfam" id="PF21075"/>
    </source>
</evidence>
<dbReference type="GO" id="GO:0006538">
    <property type="term" value="P:L-glutamate catabolic process"/>
    <property type="evidence" value="ECO:0007669"/>
    <property type="project" value="InterPro"/>
</dbReference>
<organism evidence="7 8">
    <name type="scientific">Shinella granuli</name>
    <dbReference type="NCBI Taxonomy" id="323621"/>
    <lineage>
        <taxon>Bacteria</taxon>
        <taxon>Pseudomonadati</taxon>
        <taxon>Pseudomonadota</taxon>
        <taxon>Alphaproteobacteria</taxon>
        <taxon>Hyphomicrobiales</taxon>
        <taxon>Rhizobiaceae</taxon>
        <taxon>Shinella</taxon>
    </lineage>
</organism>
<dbReference type="PANTHER" id="PTHR43403:SF1">
    <property type="entry name" value="NAD-SPECIFIC GLUTAMATE DEHYDROGENASE"/>
    <property type="match status" value="1"/>
</dbReference>
<dbReference type="Pfam" id="PF21073">
    <property type="entry name" value="GDH_HM1"/>
    <property type="match status" value="1"/>
</dbReference>
<gene>
    <name evidence="7" type="ORF">EV665_11190</name>
</gene>
<dbReference type="InterPro" id="IPR049062">
    <property type="entry name" value="NAD_Glu_DH_ACT2"/>
</dbReference>
<proteinExistence type="predicted"/>
<dbReference type="Pfam" id="PF05088">
    <property type="entry name" value="Bac_GDH_CD"/>
    <property type="match status" value="1"/>
</dbReference>
<dbReference type="InterPro" id="IPR046346">
    <property type="entry name" value="Aminoacid_DH-like_N_sf"/>
</dbReference>
<protein>
    <submittedName>
        <fullName evidence="7">Glutamate dehydrogenase</fullName>
    </submittedName>
</protein>
<dbReference type="PANTHER" id="PTHR43403">
    <property type="entry name" value="NAD-SPECIFIC GLUTAMATE DEHYDROGENASE"/>
    <property type="match status" value="1"/>
</dbReference>
<dbReference type="RefSeq" id="WP_133035151.1">
    <property type="nucleotide sequence ID" value="NZ_BAABEI010000012.1"/>
</dbReference>
<name>A0A4R2CQS9_SHIGR</name>
<feature type="domain" description="NAD-glutamate dehydrogenase ACT2" evidence="5">
    <location>
        <begin position="396"/>
        <end position="485"/>
    </location>
</feature>
<evidence type="ECO:0000313" key="7">
    <source>
        <dbReference type="EMBL" id="TCN42562.1"/>
    </source>
</evidence>
<comment type="caution">
    <text evidence="7">The sequence shown here is derived from an EMBL/GenBank/DDBJ whole genome shotgun (WGS) entry which is preliminary data.</text>
</comment>
<dbReference type="Pfam" id="PF21078">
    <property type="entry name" value="GDH_HM3"/>
    <property type="match status" value="1"/>
</dbReference>
<feature type="domain" description="NAD-glutamate dehydrogenase ACT3" evidence="6">
    <location>
        <begin position="530"/>
        <end position="612"/>
    </location>
</feature>
<evidence type="ECO:0000259" key="6">
    <source>
        <dbReference type="Pfam" id="PF21077"/>
    </source>
</evidence>
<reference evidence="7 8" key="1">
    <citation type="submission" date="2019-03" db="EMBL/GenBank/DDBJ databases">
        <title>Genomic Encyclopedia of Type Strains, Phase IV (KMG-IV): sequencing the most valuable type-strain genomes for metagenomic binning, comparative biology and taxonomic classification.</title>
        <authorList>
            <person name="Goeker M."/>
        </authorList>
    </citation>
    <scope>NUCLEOTIDE SEQUENCE [LARGE SCALE GENOMIC DNA]</scope>
    <source>
        <strain evidence="7 8">DSM 18401</strain>
    </source>
</reference>
<evidence type="ECO:0000313" key="8">
    <source>
        <dbReference type="Proteomes" id="UP000295351"/>
    </source>
</evidence>
<accession>A0A4R2CQS9</accession>
<feature type="domain" description="NAD-glutamate dehydrogenase catalytic" evidence="2">
    <location>
        <begin position="712"/>
        <end position="1206"/>
    </location>
</feature>
<dbReference type="Pfam" id="PF21077">
    <property type="entry name" value="GDH_ACT3"/>
    <property type="match status" value="1"/>
</dbReference>
<evidence type="ECO:0000259" key="2">
    <source>
        <dbReference type="Pfam" id="PF05088"/>
    </source>
</evidence>
<dbReference type="Proteomes" id="UP000295351">
    <property type="component" value="Unassembled WGS sequence"/>
</dbReference>
<feature type="domain" description="NAD-glutamate dehydrogenase N-terminal ACT1" evidence="4">
    <location>
        <begin position="33"/>
        <end position="164"/>
    </location>
</feature>
<dbReference type="InterPro" id="IPR007780">
    <property type="entry name" value="NAD_Glu_DH_bac"/>
</dbReference>
<dbReference type="PIRSF" id="PIRSF036761">
    <property type="entry name" value="GDH_Mll4104"/>
    <property type="match status" value="1"/>
</dbReference>
<evidence type="ECO:0000259" key="5">
    <source>
        <dbReference type="Pfam" id="PF21076"/>
    </source>
</evidence>
<evidence type="ECO:0000259" key="3">
    <source>
        <dbReference type="Pfam" id="PF21074"/>
    </source>
</evidence>
<dbReference type="InterPro" id="IPR049059">
    <property type="entry name" value="NAD_Glu_DH_HM1"/>
</dbReference>
<dbReference type="GO" id="GO:0004069">
    <property type="term" value="F:L-aspartate:2-oxoglutarate aminotransferase activity"/>
    <property type="evidence" value="ECO:0007669"/>
    <property type="project" value="InterPro"/>
</dbReference>
<sequence length="1593" mass="174835">MGARTNVKREKHIEAAKAAAAALGAKTLNPDILFGRASKDDLEHYTGEMLAVAAAHAMAEIEAWDGTEPRITVTTLADVRPQGQPVSVLSVTDRNQPFLYDSVMGEVTSTHRDIHLAIHPILVVTPGEAPKLFSPDEDSDPAQRVSHIEIHLSELAPNEAAALAERVGTVLDQVHLAVDDWPSMLEKLDSVTADMERYAKEKPGKEEALAFLHWLRGNNFTFLGMREYSYSGKGEAATVERGGEGLGILSDPDVRVLRLGKDAVTTTPEILEFLEGPDFLIVTKANVKSVVHRRAYMDYVGLKRFNEKGKVIGELRIVGLFTSTAYTHAAGQIPLLRSKVEHIIEHFGYDPKSHSGKMLINTLESYPRDDLFQIDTGLLATFCEQINELADRPRIRVLPRIDRFDRFVSVIVYVPREQYDSDVREKIGNYLKSAYDGRVSAYYPAFPEGGLARVHFIIGRSGGKTPRIPQGKLEQAVREIATRWTDRFEALSNADGVRLVTDRSYQEDFTPAEAHADLALITTATPENPISIAFYRKAWHTDLASVELKIFHAGEPVSLSRRVPLLENLGFNVISEQTHDLTLASLDGDGRRVILHDMELRHRDGVEINLARLSPMLEEAFLAAWHGEVDDDALNRLVLTGGLSARQIMALRTYSRYLRQTGIAYSQGYIADTLNKYPPIAADLFRLFETRLDPKLSERQREKKSADVATAIEAALANVPSLDEDRILRRYVNAIEATLRTNYFQRDADGKPRKTLAIKLDPKALDGLPEPRPFREIFVYGAEVEGVHLRFGKVARGGLRWSDRAQDYRTEVLGLVKAQQVKNSVIVPVGAKGGFYPKQLPVGGSRDAVFKAGTEAYKTYIRTLLSVTDNIVGQDVVPPADTIRLDGDDPYFVVAADKGTATFSDTANGLAQEAGFWLDDAFASGGSAGYDHKKMGITARGAWETVKRHFREMNIDIQKTPFTVAGVGDMSGDVFGNGMLLSRKIRLLAAFDHRDIFIDPNPDTDTSFAERRRMFNLPRSSWQDYDRSVLSKGAMIIPRTEKSVTLTPEAMAVIGIDKAKATPFEIMTAILKAPVDLLWFGGIGTYIRGQNETDAEVGDRANDPIRIVADDVRAKVIGEGANLGVTQRGRIAFGLKGGRCNSDAIDNSAGVNSSDVEVNIKIALASAMREDRLPRAKRNVLLAAMTDEVGHLVLRNNYLQSLAISLTERQGTANRAPLTRLMDRLEAAGQLNRKVETLPDDRTVAERYQAGKPLTRPEIGVLLSYAKLVLFDELVGTDLPDEPYFEPTLMSYFPAKMQKAYADDIRAHRLRREIIATILANEVINRGGPAFVNTLTDGTGFGPANAVKAAVIARDGYGLAALYAGVDALDNQVSGSVQNELYEEIGRIYASVTSLLLTTGAVSGPMGEAVHKLKQALKQLRPQLSTLISEQAGDEARRKAHAYEDEGVPTELAEEIVTLSMLTFVPEVMLIAGATGDTLGKTAQAFAGISAALNIGRLLSAAGRIPTSDLYEALALQRSLTDIANARRDLATVVLTRHKGDKTPLATWQQGDRERLARVTANLSALTEAGEATLAKVSVAAGILSDLAQERAR</sequence>
<dbReference type="InterPro" id="IPR048381">
    <property type="entry name" value="GDH_C"/>
</dbReference>